<dbReference type="Gene3D" id="3.50.50.60">
    <property type="entry name" value="FAD/NAD(P)-binding domain"/>
    <property type="match status" value="4"/>
</dbReference>
<dbReference type="Pfam" id="PF02852">
    <property type="entry name" value="Pyr_redox_dim"/>
    <property type="match status" value="1"/>
</dbReference>
<evidence type="ECO:0000256" key="2">
    <source>
        <dbReference type="ARBA" id="ARBA00007532"/>
    </source>
</evidence>
<feature type="domain" description="Pyridine nucleotide-disulphide oxidoreductase dimerisation" evidence="5">
    <location>
        <begin position="331"/>
        <end position="441"/>
    </location>
</feature>
<dbReference type="EMBL" id="BAABGL010000018">
    <property type="protein sequence ID" value="GAA4393564.1"/>
    <property type="molecule type" value="Genomic_DNA"/>
</dbReference>
<dbReference type="InterPro" id="IPR023753">
    <property type="entry name" value="FAD/NAD-binding_dom"/>
</dbReference>
<evidence type="ECO:0000313" key="7">
    <source>
        <dbReference type="EMBL" id="GAA4393564.1"/>
    </source>
</evidence>
<comment type="caution">
    <text evidence="7">The sequence shown here is derived from an EMBL/GenBank/DDBJ whole genome shotgun (WGS) entry which is preliminary data.</text>
</comment>
<keyword evidence="8" id="KW-1185">Reference proteome</keyword>
<name>A0ABP8JND9_9MICO</name>
<dbReference type="SUPFAM" id="SSF55424">
    <property type="entry name" value="FAD/NAD-linked reductases, dimerisation (C-terminal) domain"/>
    <property type="match status" value="1"/>
</dbReference>
<proteinExistence type="inferred from homology"/>
<evidence type="ECO:0000256" key="1">
    <source>
        <dbReference type="ARBA" id="ARBA00001974"/>
    </source>
</evidence>
<evidence type="ECO:0000259" key="6">
    <source>
        <dbReference type="Pfam" id="PF07992"/>
    </source>
</evidence>
<gene>
    <name evidence="7" type="ORF">GCM10023167_22680</name>
</gene>
<dbReference type="Gene3D" id="3.30.390.30">
    <property type="match status" value="1"/>
</dbReference>
<organism evidence="7 8">
    <name type="scientific">Brevibacterium pityocampae</name>
    <dbReference type="NCBI Taxonomy" id="506594"/>
    <lineage>
        <taxon>Bacteria</taxon>
        <taxon>Bacillati</taxon>
        <taxon>Actinomycetota</taxon>
        <taxon>Actinomycetes</taxon>
        <taxon>Micrococcales</taxon>
        <taxon>Brevibacteriaceae</taxon>
        <taxon>Brevibacterium</taxon>
    </lineage>
</organism>
<sequence>MSDSVEPSTTESTGLAVDVLVIGWGKGGKTLARTLGSSGTRVALVEQSESMIGGTCINVACVPTKTLIHQAAVKPEATPPAEWFTTSVEARDALIGKLNTRNRELVEEAPDAVIVMGKAAFLDPHTVEVTQGEDRLRITADTIVINTGTVPAGPPIPGADSPRVHDSTTIQHASPFPERLAIVGGGYIGLEFADMFAGFGSEVTVIDPGERILPREDDDIAAGVTEHLEAAGVTLVRTEDGHAVEAEAVLLAVGRSATTAGLGLGRAGVEVDERGFVRVDDTLRTSAEHIFAVGDINGGPQFTYVSLDDHRIVAGQLTGDGTRRRSDRAAVPNTMFLTPPLSRVGINEQQARAEGRGVLVAAKPVAQIAAMPRPKILGNPTGMIKFVADPDTRELLGATVWCVDSQEVINLLALAMRAHVTVDALRDGIWTHPSSTEALNEVLGELRPLTV</sequence>
<evidence type="ECO:0000313" key="8">
    <source>
        <dbReference type="Proteomes" id="UP001500642"/>
    </source>
</evidence>
<feature type="domain" description="FAD/NAD(P)-binding" evidence="6">
    <location>
        <begin position="18"/>
        <end position="306"/>
    </location>
</feature>
<dbReference type="PIRSF" id="PIRSF000350">
    <property type="entry name" value="Mercury_reductase_MerA"/>
    <property type="match status" value="1"/>
</dbReference>
<evidence type="ECO:0000256" key="4">
    <source>
        <dbReference type="ARBA" id="ARBA00022827"/>
    </source>
</evidence>
<dbReference type="PRINTS" id="PR00411">
    <property type="entry name" value="PNDRDTASEI"/>
</dbReference>
<dbReference type="InterPro" id="IPR016156">
    <property type="entry name" value="FAD/NAD-linked_Rdtase_dimer_sf"/>
</dbReference>
<keyword evidence="3" id="KW-0285">Flavoprotein</keyword>
<comment type="similarity">
    <text evidence="2">Belongs to the class-I pyridine nucleotide-disulfide oxidoreductase family.</text>
</comment>
<dbReference type="InterPro" id="IPR036188">
    <property type="entry name" value="FAD/NAD-bd_sf"/>
</dbReference>
<dbReference type="PRINTS" id="PR00368">
    <property type="entry name" value="FADPNR"/>
</dbReference>
<evidence type="ECO:0000256" key="3">
    <source>
        <dbReference type="ARBA" id="ARBA00022630"/>
    </source>
</evidence>
<protein>
    <submittedName>
        <fullName evidence="7">FAD-dependent oxidoreductase</fullName>
    </submittedName>
</protein>
<accession>A0ABP8JND9</accession>
<dbReference type="RefSeq" id="WP_345032189.1">
    <property type="nucleotide sequence ID" value="NZ_BAABGL010000018.1"/>
</dbReference>
<dbReference type="InterPro" id="IPR001100">
    <property type="entry name" value="Pyr_nuc-diS_OxRdtase"/>
</dbReference>
<dbReference type="PANTHER" id="PTHR43014:SF4">
    <property type="entry name" value="PYRIDINE NUCLEOTIDE-DISULFIDE OXIDOREDUCTASE RCLA-RELATED"/>
    <property type="match status" value="1"/>
</dbReference>
<reference evidence="8" key="1">
    <citation type="journal article" date="2019" name="Int. J. Syst. Evol. Microbiol.">
        <title>The Global Catalogue of Microorganisms (GCM) 10K type strain sequencing project: providing services to taxonomists for standard genome sequencing and annotation.</title>
        <authorList>
            <consortium name="The Broad Institute Genomics Platform"/>
            <consortium name="The Broad Institute Genome Sequencing Center for Infectious Disease"/>
            <person name="Wu L."/>
            <person name="Ma J."/>
        </authorList>
    </citation>
    <scope>NUCLEOTIDE SEQUENCE [LARGE SCALE GENOMIC DNA]</scope>
    <source>
        <strain evidence="8">JCM 17808</strain>
    </source>
</reference>
<dbReference type="InterPro" id="IPR004099">
    <property type="entry name" value="Pyr_nucl-diS_OxRdtase_dimer"/>
</dbReference>
<dbReference type="SUPFAM" id="SSF51905">
    <property type="entry name" value="FAD/NAD(P)-binding domain"/>
    <property type="match status" value="1"/>
</dbReference>
<evidence type="ECO:0000259" key="5">
    <source>
        <dbReference type="Pfam" id="PF02852"/>
    </source>
</evidence>
<dbReference type="PANTHER" id="PTHR43014">
    <property type="entry name" value="MERCURIC REDUCTASE"/>
    <property type="match status" value="1"/>
</dbReference>
<dbReference type="Pfam" id="PF07992">
    <property type="entry name" value="Pyr_redox_2"/>
    <property type="match status" value="1"/>
</dbReference>
<dbReference type="Proteomes" id="UP001500642">
    <property type="component" value="Unassembled WGS sequence"/>
</dbReference>
<keyword evidence="4" id="KW-0274">FAD</keyword>
<comment type="cofactor">
    <cofactor evidence="1">
        <name>FAD</name>
        <dbReference type="ChEBI" id="CHEBI:57692"/>
    </cofactor>
</comment>